<keyword evidence="3" id="KW-1185">Reference proteome</keyword>
<dbReference type="PANTHER" id="PTHR11161:SF0">
    <property type="entry name" value="O-ACYLTRANSFERASE LIKE PROTEIN"/>
    <property type="match status" value="1"/>
</dbReference>
<dbReference type="EMBL" id="BGPR01015433">
    <property type="protein sequence ID" value="GBN69202.1"/>
    <property type="molecule type" value="Genomic_DNA"/>
</dbReference>
<keyword evidence="1" id="KW-0472">Membrane</keyword>
<name>A0A4Y2R0Q8_ARAVE</name>
<keyword evidence="1" id="KW-1133">Transmembrane helix</keyword>
<protein>
    <submittedName>
        <fullName evidence="2">Uncharacterized protein</fullName>
    </submittedName>
</protein>
<comment type="caution">
    <text evidence="2">The sequence shown here is derived from an EMBL/GenBank/DDBJ whole genome shotgun (WGS) entry which is preliminary data.</text>
</comment>
<dbReference type="AlphaFoldDB" id="A0A4Y2R0Q8"/>
<reference evidence="2 3" key="1">
    <citation type="journal article" date="2019" name="Sci. Rep.">
        <title>Orb-weaving spider Araneus ventricosus genome elucidates the spidroin gene catalogue.</title>
        <authorList>
            <person name="Kono N."/>
            <person name="Nakamura H."/>
            <person name="Ohtoshi R."/>
            <person name="Moran D.A.P."/>
            <person name="Shinohara A."/>
            <person name="Yoshida Y."/>
            <person name="Fujiwara M."/>
            <person name="Mori M."/>
            <person name="Tomita M."/>
            <person name="Arakawa K."/>
        </authorList>
    </citation>
    <scope>NUCLEOTIDE SEQUENCE [LARGE SCALE GENOMIC DNA]</scope>
</reference>
<evidence type="ECO:0000313" key="3">
    <source>
        <dbReference type="Proteomes" id="UP000499080"/>
    </source>
</evidence>
<dbReference type="Proteomes" id="UP000499080">
    <property type="component" value="Unassembled WGS sequence"/>
</dbReference>
<proteinExistence type="predicted"/>
<keyword evidence="1" id="KW-0812">Transmembrane</keyword>
<accession>A0A4Y2R0Q8</accession>
<dbReference type="PANTHER" id="PTHR11161">
    <property type="entry name" value="O-ACYLTRANSFERASE"/>
    <property type="match status" value="1"/>
</dbReference>
<organism evidence="2 3">
    <name type="scientific">Araneus ventricosus</name>
    <name type="common">Orbweaver spider</name>
    <name type="synonym">Epeira ventricosa</name>
    <dbReference type="NCBI Taxonomy" id="182803"/>
    <lineage>
        <taxon>Eukaryota</taxon>
        <taxon>Metazoa</taxon>
        <taxon>Ecdysozoa</taxon>
        <taxon>Arthropoda</taxon>
        <taxon>Chelicerata</taxon>
        <taxon>Arachnida</taxon>
        <taxon>Araneae</taxon>
        <taxon>Araneomorphae</taxon>
        <taxon>Entelegynae</taxon>
        <taxon>Araneoidea</taxon>
        <taxon>Araneidae</taxon>
        <taxon>Araneus</taxon>
    </lineage>
</organism>
<gene>
    <name evidence="2" type="ORF">AVEN_113690_1</name>
</gene>
<dbReference type="OrthoDB" id="207378at2759"/>
<feature type="transmembrane region" description="Helical" evidence="1">
    <location>
        <begin position="53"/>
        <end position="77"/>
    </location>
</feature>
<evidence type="ECO:0000313" key="2">
    <source>
        <dbReference type="EMBL" id="GBN69202.1"/>
    </source>
</evidence>
<sequence length="202" mass="22846">METCSNNFCLDSEWQATCLGLLMNLRNALPSTLENSMKIYPQVPKPLTKGAVYMIYVIFIFVLLAVAGSAITIYEFLLDSCARKTKSHENYTGISRKSSKNVLKKFPESSVARLNGLKPFLSCFCVLKNGRRLLSTDSNKDQFECIHGIRFLNNFWIILLHICMGYMSSVRNVEELKPLMGMWSSQLVLNGQYAVDAFFVLG</sequence>
<dbReference type="InterPro" id="IPR052728">
    <property type="entry name" value="O2_lipid_transport_reg"/>
</dbReference>
<evidence type="ECO:0000256" key="1">
    <source>
        <dbReference type="SAM" id="Phobius"/>
    </source>
</evidence>